<feature type="region of interest" description="Disordered" evidence="22">
    <location>
        <begin position="795"/>
        <end position="817"/>
    </location>
</feature>
<keyword evidence="5 23" id="KW-0645">Protease</keyword>
<dbReference type="PROSITE" id="PS01180">
    <property type="entry name" value="CUB"/>
    <property type="match status" value="2"/>
</dbReference>
<evidence type="ECO:0000256" key="9">
    <source>
        <dbReference type="ARBA" id="ARBA00022825"/>
    </source>
</evidence>
<dbReference type="OrthoDB" id="546450at2759"/>
<feature type="non-terminal residue" evidence="23">
    <location>
        <position position="1"/>
    </location>
</feature>
<dbReference type="PANTHER" id="PTHR24252">
    <property type="entry name" value="ACROSIN-RELATED"/>
    <property type="match status" value="1"/>
</dbReference>
<dbReference type="PROSITE" id="PS00134">
    <property type="entry name" value="TRYPSIN_HIS"/>
    <property type="match status" value="1"/>
</dbReference>
<dbReference type="GO" id="GO:0006508">
    <property type="term" value="P:proteolysis"/>
    <property type="evidence" value="ECO:0007669"/>
    <property type="project" value="UniProtKB-KW"/>
</dbReference>
<evidence type="ECO:0000256" key="11">
    <source>
        <dbReference type="ARBA" id="ARBA00023034"/>
    </source>
</evidence>
<protein>
    <recommendedName>
        <fullName evidence="17">Vitamin K-dependent protein C</fullName>
        <ecNumber evidence="16">3.4.21.69</ecNumber>
    </recommendedName>
    <alternativeName>
        <fullName evidence="20">Anticoagulant protein C</fullName>
    </alternativeName>
    <alternativeName>
        <fullName evidence="18">Autoprothrombin IIA</fullName>
    </alternativeName>
    <alternativeName>
        <fullName evidence="19">Blood coagulation factor XIV</fullName>
    </alternativeName>
</protein>
<dbReference type="Pfam" id="PF00431">
    <property type="entry name" value="CUB"/>
    <property type="match status" value="2"/>
</dbReference>
<evidence type="ECO:0000256" key="14">
    <source>
        <dbReference type="ARBA" id="ARBA00036045"/>
    </source>
</evidence>
<dbReference type="VEuPathDB" id="VectorBase:SSCA002708"/>
<evidence type="ECO:0000256" key="6">
    <source>
        <dbReference type="ARBA" id="ARBA00022696"/>
    </source>
</evidence>
<dbReference type="GO" id="GO:0005576">
    <property type="term" value="C:extracellular region"/>
    <property type="evidence" value="ECO:0007669"/>
    <property type="project" value="UniProtKB-SubCell"/>
</dbReference>
<evidence type="ECO:0000256" key="4">
    <source>
        <dbReference type="ARBA" id="ARBA00022525"/>
    </source>
</evidence>
<dbReference type="InterPro" id="IPR036179">
    <property type="entry name" value="Ig-like_dom_sf"/>
</dbReference>
<evidence type="ECO:0000256" key="7">
    <source>
        <dbReference type="ARBA" id="ARBA00022801"/>
    </source>
</evidence>
<dbReference type="SUPFAM" id="SSF49854">
    <property type="entry name" value="Spermadhesin, CUB domain"/>
    <property type="match status" value="2"/>
</dbReference>
<evidence type="ECO:0000256" key="12">
    <source>
        <dbReference type="ARBA" id="ARBA00023157"/>
    </source>
</evidence>
<dbReference type="SMART" id="SM00042">
    <property type="entry name" value="CUB"/>
    <property type="match status" value="2"/>
</dbReference>
<dbReference type="InterPro" id="IPR007110">
    <property type="entry name" value="Ig-like_dom"/>
</dbReference>
<comment type="caution">
    <text evidence="21">Lacks conserved residue(s) required for the propagation of feature annotation.</text>
</comment>
<dbReference type="GO" id="GO:0005783">
    <property type="term" value="C:endoplasmic reticulum"/>
    <property type="evidence" value="ECO:0007669"/>
    <property type="project" value="UniProtKB-SubCell"/>
</dbReference>
<dbReference type="GO" id="GO:0007599">
    <property type="term" value="P:hemostasis"/>
    <property type="evidence" value="ECO:0007669"/>
    <property type="project" value="UniProtKB-KW"/>
</dbReference>
<evidence type="ECO:0000313" key="24">
    <source>
        <dbReference type="Proteomes" id="UP000616769"/>
    </source>
</evidence>
<dbReference type="EMBL" id="JXLN01012055">
    <property type="protein sequence ID" value="KPM07951.1"/>
    <property type="molecule type" value="Genomic_DNA"/>
</dbReference>
<evidence type="ECO:0000256" key="15">
    <source>
        <dbReference type="ARBA" id="ARBA00037553"/>
    </source>
</evidence>
<dbReference type="InterPro" id="IPR043504">
    <property type="entry name" value="Peptidase_S1_PA_chymotrypsin"/>
</dbReference>
<evidence type="ECO:0000256" key="5">
    <source>
        <dbReference type="ARBA" id="ARBA00022670"/>
    </source>
</evidence>
<proteinExistence type="predicted"/>
<dbReference type="Proteomes" id="UP000616769">
    <property type="component" value="Unassembled WGS sequence"/>
</dbReference>
<comment type="catalytic activity">
    <reaction evidence="14">
        <text>Degradation of blood coagulation factors Va and VIIIa.</text>
        <dbReference type="EC" id="3.4.21.69"/>
    </reaction>
</comment>
<sequence>SGVHQIDRRTGKAFIRTKRFCGHYNKGSEFEIGSNRTTIEFFSDSYNEYPGFHLRIIAQSHDCTGEIFVINFTYMTSPNYPESYDDSKNCWTEVKTRKNHRFLVNFEDLHLESGAKCEFDFVEIFDSNKIIPSKSFGRFCSYPQSSILFLQSTSNSILFHFQSDDFLALRGYKAKILALRKDVNITYYMKCNWNADWQNMTISSPSYPDPYPENSRCETSITAPNLNERIVLLFDWIDLIDQSQNEDFDEDYDGPSLLEREERGNNNCTQDRLEIYENFNDDRPSNVFCGFRSHPFRFVSQSDSIRLVFISINSNHGSKGRNRPRNDYNLISSSQTASISPFQGLLNPGFRAKFTFVTVDENINLTSIIKEQNVAPNDLIPQQSTLQKQTNLDKVSDVERISLIHAPENASIRLGSSHLLFCEIDPKFHSASMPIIWFKGDREIYDGVTNNGTSLMIKEFQPKSAGRYICVYGDFSSDCWLQIHPDTENCSTSDIFFRERPRDQLTSEGEFVMLHCSATLSDSNNENIEIDWQRLPLYHRHNTGDDRTLRPKPVIYNSRIKKLSRGDLLFDRVLVEDSGFYFCVVNLKHHSNRSGSDDEASKQRNLKNFDDCSLKSVARVEVNKRVDVRDFCGRTLLNQNGKENQTDLYISNFGKIIGGTEALPGEFPWMVMFWDEKRHVFCGGALLNERWVMTAAHCFTDILDESTVFVKLGKYDQTEIEPGEIVTKIQHIIKHPHFSNETFDNDIALVKLATHIQFTDNILPICMASSSEEVEELNRYFFSHNNKHQHLFNGGSVHDLSDNNDDDDDDFDQDDDIGSNNHVRFGLVTGWGRLKENGPLPRYLHKIRLPIVDQNKCRQSTAFQVTDNMFCAGYGKEIVGDACKGDSGGPFVVQFHSRWTLLGIVSWGEGCGRPEKYGYYTKVNNFDNWIHRLTAIH</sequence>
<dbReference type="EC" id="3.4.21.69" evidence="16"/>
<evidence type="ECO:0000313" key="23">
    <source>
        <dbReference type="EMBL" id="KPM07951.1"/>
    </source>
</evidence>
<keyword evidence="13" id="KW-0325">Glycoprotein</keyword>
<dbReference type="PROSITE" id="PS50835">
    <property type="entry name" value="IG_LIKE"/>
    <property type="match status" value="2"/>
</dbReference>
<dbReference type="InterPro" id="IPR013106">
    <property type="entry name" value="Ig_V-set"/>
</dbReference>
<evidence type="ECO:0000256" key="10">
    <source>
        <dbReference type="ARBA" id="ARBA00022837"/>
    </source>
</evidence>
<dbReference type="CDD" id="cd00041">
    <property type="entry name" value="CUB"/>
    <property type="match status" value="2"/>
</dbReference>
<keyword evidence="9" id="KW-0720">Serine protease</keyword>
<name>A0A132AAD3_SARSC</name>
<evidence type="ECO:0000256" key="3">
    <source>
        <dbReference type="ARBA" id="ARBA00004613"/>
    </source>
</evidence>
<comment type="function">
    <text evidence="15">Protein C is a vitamin K-dependent serine protease that regulates blood coagulation by inactivating factors Va and VIIIa in the presence of calcium ions and phospholipids. Exerts a protective effect on the endothelial cell barrier function.</text>
</comment>
<keyword evidence="11" id="KW-0333">Golgi apparatus</keyword>
<dbReference type="Gene3D" id="2.40.10.10">
    <property type="entry name" value="Trypsin-like serine proteases"/>
    <property type="match status" value="2"/>
</dbReference>
<dbReference type="PANTHER" id="PTHR24252:SF10">
    <property type="entry name" value="SERINE PROTEASE 56"/>
    <property type="match status" value="1"/>
</dbReference>
<keyword evidence="8" id="KW-0256">Endoplasmic reticulum</keyword>
<dbReference type="FunFam" id="2.40.10.10:FF:000013">
    <property type="entry name" value="Coagulation factor X"/>
    <property type="match status" value="1"/>
</dbReference>
<accession>A0A132AAD3</accession>
<evidence type="ECO:0000256" key="8">
    <source>
        <dbReference type="ARBA" id="ARBA00022824"/>
    </source>
</evidence>
<dbReference type="InterPro" id="IPR001314">
    <property type="entry name" value="Peptidase_S1A"/>
</dbReference>
<dbReference type="CDD" id="cd00190">
    <property type="entry name" value="Tryp_SPc"/>
    <property type="match status" value="1"/>
</dbReference>
<feature type="disulfide bond" evidence="21">
    <location>
        <begin position="63"/>
        <end position="90"/>
    </location>
</feature>
<feature type="compositionally biased region" description="Acidic residues" evidence="22">
    <location>
        <begin position="802"/>
        <end position="817"/>
    </location>
</feature>
<dbReference type="SMART" id="SM00409">
    <property type="entry name" value="IG"/>
    <property type="match status" value="2"/>
</dbReference>
<evidence type="ECO:0000256" key="16">
    <source>
        <dbReference type="ARBA" id="ARBA00038995"/>
    </source>
</evidence>
<evidence type="ECO:0000256" key="20">
    <source>
        <dbReference type="ARBA" id="ARBA00042906"/>
    </source>
</evidence>
<dbReference type="InterPro" id="IPR013783">
    <property type="entry name" value="Ig-like_fold"/>
</dbReference>
<dbReference type="PRINTS" id="PR00722">
    <property type="entry name" value="CHYMOTRYPSIN"/>
</dbReference>
<dbReference type="PROSITE" id="PS50240">
    <property type="entry name" value="TRYPSIN_DOM"/>
    <property type="match status" value="1"/>
</dbReference>
<dbReference type="SUPFAM" id="SSF48726">
    <property type="entry name" value="Immunoglobulin"/>
    <property type="match status" value="2"/>
</dbReference>
<dbReference type="Pfam" id="PF00089">
    <property type="entry name" value="Trypsin"/>
    <property type="match status" value="2"/>
</dbReference>
<dbReference type="InterPro" id="IPR035914">
    <property type="entry name" value="Sperma_CUB_dom_sf"/>
</dbReference>
<keyword evidence="6" id="KW-0356">Hemostasis</keyword>
<dbReference type="Gene3D" id="2.60.40.10">
    <property type="entry name" value="Immunoglobulins"/>
    <property type="match status" value="2"/>
</dbReference>
<gene>
    <name evidence="23" type="ORF">QR98_0064640</name>
</gene>
<dbReference type="Pfam" id="PF07686">
    <property type="entry name" value="V-set"/>
    <property type="match status" value="1"/>
</dbReference>
<dbReference type="SUPFAM" id="SSF50494">
    <property type="entry name" value="Trypsin-like serine proteases"/>
    <property type="match status" value="1"/>
</dbReference>
<dbReference type="InterPro" id="IPR000859">
    <property type="entry name" value="CUB_dom"/>
</dbReference>
<dbReference type="GO" id="GO:0004252">
    <property type="term" value="F:serine-type endopeptidase activity"/>
    <property type="evidence" value="ECO:0007669"/>
    <property type="project" value="UniProtKB-EC"/>
</dbReference>
<keyword evidence="10" id="KW-0106">Calcium</keyword>
<dbReference type="PROSITE" id="PS00135">
    <property type="entry name" value="TRYPSIN_SER"/>
    <property type="match status" value="1"/>
</dbReference>
<evidence type="ECO:0000256" key="17">
    <source>
        <dbReference type="ARBA" id="ARBA00040219"/>
    </source>
</evidence>
<evidence type="ECO:0000256" key="13">
    <source>
        <dbReference type="ARBA" id="ARBA00023180"/>
    </source>
</evidence>
<evidence type="ECO:0000256" key="22">
    <source>
        <dbReference type="SAM" id="MobiDB-lite"/>
    </source>
</evidence>
<dbReference type="Gene3D" id="2.60.120.290">
    <property type="entry name" value="Spermadhesin, CUB domain"/>
    <property type="match status" value="2"/>
</dbReference>
<dbReference type="FunFam" id="2.40.10.10:FF:000011">
    <property type="entry name" value="Coagulation factor X"/>
    <property type="match status" value="1"/>
</dbReference>
<dbReference type="InterPro" id="IPR001254">
    <property type="entry name" value="Trypsin_dom"/>
</dbReference>
<evidence type="ECO:0000256" key="1">
    <source>
        <dbReference type="ARBA" id="ARBA00004240"/>
    </source>
</evidence>
<dbReference type="GO" id="GO:0005794">
    <property type="term" value="C:Golgi apparatus"/>
    <property type="evidence" value="ECO:0007669"/>
    <property type="project" value="UniProtKB-SubCell"/>
</dbReference>
<dbReference type="InterPro" id="IPR003599">
    <property type="entry name" value="Ig_sub"/>
</dbReference>
<dbReference type="InterPro" id="IPR018114">
    <property type="entry name" value="TRYPSIN_HIS"/>
</dbReference>
<keyword evidence="12 21" id="KW-1015">Disulfide bond</keyword>
<evidence type="ECO:0000256" key="2">
    <source>
        <dbReference type="ARBA" id="ARBA00004555"/>
    </source>
</evidence>
<dbReference type="SMART" id="SM00020">
    <property type="entry name" value="Tryp_SPc"/>
    <property type="match status" value="1"/>
</dbReference>
<keyword evidence="4" id="KW-0964">Secreted</keyword>
<dbReference type="InterPro" id="IPR009003">
    <property type="entry name" value="Peptidase_S1_PA"/>
</dbReference>
<reference evidence="23 24" key="1">
    <citation type="journal article" date="2015" name="Parasit. Vectors">
        <title>Draft genome of the scabies mite.</title>
        <authorList>
            <person name="Rider S.D.Jr."/>
            <person name="Morgan M.S."/>
            <person name="Arlian L.G."/>
        </authorList>
    </citation>
    <scope>NUCLEOTIDE SEQUENCE [LARGE SCALE GENOMIC DNA]</scope>
    <source>
        <strain evidence="23">Arlian Lab</strain>
    </source>
</reference>
<evidence type="ECO:0000256" key="19">
    <source>
        <dbReference type="ARBA" id="ARBA00042403"/>
    </source>
</evidence>
<evidence type="ECO:0000256" key="21">
    <source>
        <dbReference type="PROSITE-ProRule" id="PRU00059"/>
    </source>
</evidence>
<dbReference type="AlphaFoldDB" id="A0A132AAD3"/>
<evidence type="ECO:0000256" key="18">
    <source>
        <dbReference type="ARBA" id="ARBA00041306"/>
    </source>
</evidence>
<organism evidence="23 24">
    <name type="scientific">Sarcoptes scabiei</name>
    <name type="common">Itch mite</name>
    <name type="synonym">Acarus scabiei</name>
    <dbReference type="NCBI Taxonomy" id="52283"/>
    <lineage>
        <taxon>Eukaryota</taxon>
        <taxon>Metazoa</taxon>
        <taxon>Ecdysozoa</taxon>
        <taxon>Arthropoda</taxon>
        <taxon>Chelicerata</taxon>
        <taxon>Arachnida</taxon>
        <taxon>Acari</taxon>
        <taxon>Acariformes</taxon>
        <taxon>Sarcoptiformes</taxon>
        <taxon>Astigmata</taxon>
        <taxon>Psoroptidia</taxon>
        <taxon>Sarcoptoidea</taxon>
        <taxon>Sarcoptidae</taxon>
        <taxon>Sarcoptinae</taxon>
        <taxon>Sarcoptes</taxon>
    </lineage>
</organism>
<dbReference type="InterPro" id="IPR033116">
    <property type="entry name" value="TRYPSIN_SER"/>
</dbReference>
<comment type="caution">
    <text evidence="23">The sequence shown here is derived from an EMBL/GenBank/DDBJ whole genome shotgun (WGS) entry which is preliminary data.</text>
</comment>
<comment type="subcellular location">
    <subcellularLocation>
        <location evidence="1">Endoplasmic reticulum</location>
    </subcellularLocation>
    <subcellularLocation>
        <location evidence="2">Golgi apparatus</location>
    </subcellularLocation>
    <subcellularLocation>
        <location evidence="3">Secreted</location>
    </subcellularLocation>
</comment>
<keyword evidence="7" id="KW-0378">Hydrolase</keyword>